<dbReference type="Pfam" id="PF26640">
    <property type="entry name" value="DUF8212"/>
    <property type="match status" value="1"/>
</dbReference>
<evidence type="ECO:0000259" key="1">
    <source>
        <dbReference type="Pfam" id="PF06985"/>
    </source>
</evidence>
<dbReference type="AlphaFoldDB" id="A0AAJ0DEX6"/>
<dbReference type="PANTHER" id="PTHR10622:SF10">
    <property type="entry name" value="HET DOMAIN-CONTAINING PROTEIN"/>
    <property type="match status" value="1"/>
</dbReference>
<protein>
    <recommendedName>
        <fullName evidence="5">Heterokaryon incompatibility domain-containing protein</fullName>
    </recommendedName>
</protein>
<sequence length="474" mass="54204">MRLLNTSSLEFKEFYENAIPKYAILSHRWESDEVSYKDYRSALRSHRNGENGTPGMEKIVQFCKLAARDEFTWAWIDTCCIDKRSSAELSEAINSMFQWYSNADLCYAYLSDVRSPNSCDWDAEELPPEVEEDLEKSAWFKRGWTLQELLAPCDVEFVSKDWEHIGWKGAAPVVTLHVYGRSRWTRRYDNRSVRNLSGILQDITGISASVLRDPSKINDFCVAEKMWWAGARETSRSEDLAYALLGIFNVNLPLLYGEGGERAFVRLQLEITRKSTDQSIYAWPSIYPVTPSDYDKYRAERDDRETQWMGLLARTPRQFLRNETISYGPDSCSCEQGDSMITRDSEADALDYTFSMTARGMQVECHAYALSEAFFPGSWVIPLSCHTRNGRCIIFLQETGNGMAVKGDGDYPYMVRVLSEVDPGTIDNAKVRVMKFCVRQTGFNDPDIHTDKRLEDIKVGNLSGSERAIPLRPA</sequence>
<evidence type="ECO:0008006" key="5">
    <source>
        <dbReference type="Google" id="ProtNLM"/>
    </source>
</evidence>
<evidence type="ECO:0000259" key="2">
    <source>
        <dbReference type="Pfam" id="PF26640"/>
    </source>
</evidence>
<dbReference type="EMBL" id="JAWDJX010000019">
    <property type="protein sequence ID" value="KAK3052713.1"/>
    <property type="molecule type" value="Genomic_DNA"/>
</dbReference>
<dbReference type="PANTHER" id="PTHR10622">
    <property type="entry name" value="HET DOMAIN-CONTAINING PROTEIN"/>
    <property type="match status" value="1"/>
</dbReference>
<feature type="domain" description="DUF8212" evidence="2">
    <location>
        <begin position="262"/>
        <end position="374"/>
    </location>
</feature>
<proteinExistence type="predicted"/>
<gene>
    <name evidence="3" type="ORF">LTR09_006196</name>
</gene>
<dbReference type="InterPro" id="IPR058525">
    <property type="entry name" value="DUF8212"/>
</dbReference>
<feature type="domain" description="Heterokaryon incompatibility" evidence="1">
    <location>
        <begin position="22"/>
        <end position="115"/>
    </location>
</feature>
<accession>A0AAJ0DEX6</accession>
<reference evidence="3" key="1">
    <citation type="submission" date="2023-04" db="EMBL/GenBank/DDBJ databases">
        <title>Black Yeasts Isolated from many extreme environments.</title>
        <authorList>
            <person name="Coleine C."/>
            <person name="Stajich J.E."/>
            <person name="Selbmann L."/>
        </authorList>
    </citation>
    <scope>NUCLEOTIDE SEQUENCE</scope>
    <source>
        <strain evidence="3">CCFEE 5312</strain>
    </source>
</reference>
<dbReference type="InterPro" id="IPR010730">
    <property type="entry name" value="HET"/>
</dbReference>
<evidence type="ECO:0000313" key="3">
    <source>
        <dbReference type="EMBL" id="KAK3052713.1"/>
    </source>
</evidence>
<name>A0AAJ0DEX6_9PEZI</name>
<evidence type="ECO:0000313" key="4">
    <source>
        <dbReference type="Proteomes" id="UP001271007"/>
    </source>
</evidence>
<comment type="caution">
    <text evidence="3">The sequence shown here is derived from an EMBL/GenBank/DDBJ whole genome shotgun (WGS) entry which is preliminary data.</text>
</comment>
<organism evidence="3 4">
    <name type="scientific">Extremus antarcticus</name>
    <dbReference type="NCBI Taxonomy" id="702011"/>
    <lineage>
        <taxon>Eukaryota</taxon>
        <taxon>Fungi</taxon>
        <taxon>Dikarya</taxon>
        <taxon>Ascomycota</taxon>
        <taxon>Pezizomycotina</taxon>
        <taxon>Dothideomycetes</taxon>
        <taxon>Dothideomycetidae</taxon>
        <taxon>Mycosphaerellales</taxon>
        <taxon>Extremaceae</taxon>
        <taxon>Extremus</taxon>
    </lineage>
</organism>
<dbReference type="Pfam" id="PF06985">
    <property type="entry name" value="HET"/>
    <property type="match status" value="1"/>
</dbReference>
<keyword evidence="4" id="KW-1185">Reference proteome</keyword>
<dbReference type="Proteomes" id="UP001271007">
    <property type="component" value="Unassembled WGS sequence"/>
</dbReference>